<dbReference type="Proteomes" id="UP001558652">
    <property type="component" value="Unassembled WGS sequence"/>
</dbReference>
<evidence type="ECO:0000313" key="2">
    <source>
        <dbReference type="Proteomes" id="UP001558652"/>
    </source>
</evidence>
<proteinExistence type="predicted"/>
<keyword evidence="2" id="KW-1185">Reference proteome</keyword>
<protein>
    <submittedName>
        <fullName evidence="1">Uncharacterized protein</fullName>
    </submittedName>
</protein>
<reference evidence="1 2" key="1">
    <citation type="submission" date="2024-07" db="EMBL/GenBank/DDBJ databases">
        <title>Chromosome-level genome assembly of the water stick insect Ranatra chinensis (Heteroptera: Nepidae).</title>
        <authorList>
            <person name="Liu X."/>
        </authorList>
    </citation>
    <scope>NUCLEOTIDE SEQUENCE [LARGE SCALE GENOMIC DNA]</scope>
    <source>
        <strain evidence="1">Cailab_2021Rc</strain>
        <tissue evidence="1">Muscle</tissue>
    </source>
</reference>
<dbReference type="EMBL" id="JBFDAA010000016">
    <property type="protein sequence ID" value="KAL1117445.1"/>
    <property type="molecule type" value="Genomic_DNA"/>
</dbReference>
<comment type="caution">
    <text evidence="1">The sequence shown here is derived from an EMBL/GenBank/DDBJ whole genome shotgun (WGS) entry which is preliminary data.</text>
</comment>
<accession>A0ABD0Y429</accession>
<dbReference type="AlphaFoldDB" id="A0ABD0Y429"/>
<name>A0ABD0Y429_9HEMI</name>
<gene>
    <name evidence="1" type="ORF">AAG570_004771</name>
</gene>
<sequence length="144" mass="15988">MELVGPVRLAHHKKSYSSRESVIFRKWLLAIFSRDVDSHGVLSMYPTTRSVVAVFIMGTVRTDCLCAAPDRGAMNMHGPIRLQNVPTTHCLSATGGPLQKDGRWRKTNHNYIVTRSACSPRPGVGRVISTGSNHIISSRKKRSF</sequence>
<evidence type="ECO:0000313" key="1">
    <source>
        <dbReference type="EMBL" id="KAL1117445.1"/>
    </source>
</evidence>
<organism evidence="1 2">
    <name type="scientific">Ranatra chinensis</name>
    <dbReference type="NCBI Taxonomy" id="642074"/>
    <lineage>
        <taxon>Eukaryota</taxon>
        <taxon>Metazoa</taxon>
        <taxon>Ecdysozoa</taxon>
        <taxon>Arthropoda</taxon>
        <taxon>Hexapoda</taxon>
        <taxon>Insecta</taxon>
        <taxon>Pterygota</taxon>
        <taxon>Neoptera</taxon>
        <taxon>Paraneoptera</taxon>
        <taxon>Hemiptera</taxon>
        <taxon>Heteroptera</taxon>
        <taxon>Panheteroptera</taxon>
        <taxon>Nepomorpha</taxon>
        <taxon>Nepidae</taxon>
        <taxon>Ranatrinae</taxon>
        <taxon>Ranatra</taxon>
    </lineage>
</organism>